<comment type="cofactor">
    <cofactor evidence="1">
        <name>pyridoxal 5'-phosphate</name>
        <dbReference type="ChEBI" id="CHEBI:597326"/>
    </cofactor>
</comment>
<dbReference type="InterPro" id="IPR000310">
    <property type="entry name" value="Orn/Lys/Arg_deCO2ase_major_dom"/>
</dbReference>
<dbReference type="Pfam" id="PF01276">
    <property type="entry name" value="OKR_DC_1"/>
    <property type="match status" value="1"/>
</dbReference>
<dbReference type="Gene3D" id="3.90.100.10">
    <property type="entry name" value="Orn/Lys/Arg decarboxylase, C-terminal domain"/>
    <property type="match status" value="1"/>
</dbReference>
<evidence type="ECO:0000256" key="2">
    <source>
        <dbReference type="ARBA" id="ARBA00010671"/>
    </source>
</evidence>
<reference evidence="9" key="1">
    <citation type="submission" date="2016-06" db="EMBL/GenBank/DDBJ databases">
        <title>Parallel loss of symbiosis genes in relatives of nitrogen-fixing non-legume Parasponia.</title>
        <authorList>
            <person name="Van Velzen R."/>
            <person name="Holmer R."/>
            <person name="Bu F."/>
            <person name="Rutten L."/>
            <person name="Van Zeijl A."/>
            <person name="Liu W."/>
            <person name="Santuari L."/>
            <person name="Cao Q."/>
            <person name="Sharma T."/>
            <person name="Shen D."/>
            <person name="Roswanjaya Y."/>
            <person name="Wardhani T."/>
            <person name="Kalhor M.S."/>
            <person name="Jansen J."/>
            <person name="Van den Hoogen J."/>
            <person name="Gungor B."/>
            <person name="Hartog M."/>
            <person name="Hontelez J."/>
            <person name="Verver J."/>
            <person name="Yang W.-C."/>
            <person name="Schijlen E."/>
            <person name="Repin R."/>
            <person name="Schilthuizen M."/>
            <person name="Schranz E."/>
            <person name="Heidstra R."/>
            <person name="Miyata K."/>
            <person name="Fedorova E."/>
            <person name="Kohlen W."/>
            <person name="Bisseling T."/>
            <person name="Smit S."/>
            <person name="Geurts R."/>
        </authorList>
    </citation>
    <scope>NUCLEOTIDE SEQUENCE [LARGE SCALE GENOMIC DNA]</scope>
    <source>
        <strain evidence="9">cv. RG33-2</strain>
    </source>
</reference>
<evidence type="ECO:0000259" key="6">
    <source>
        <dbReference type="Pfam" id="PF01276"/>
    </source>
</evidence>
<dbReference type="Proteomes" id="UP000237000">
    <property type="component" value="Unassembled WGS sequence"/>
</dbReference>
<evidence type="ECO:0000256" key="4">
    <source>
        <dbReference type="ARBA" id="ARBA00022898"/>
    </source>
</evidence>
<feature type="domain" description="Orn/Lys/Arg decarboxylase C-terminal" evidence="7">
    <location>
        <begin position="484"/>
        <end position="528"/>
    </location>
</feature>
<name>A0A2P5E731_TREOI</name>
<dbReference type="InParanoid" id="A0A2P5E731"/>
<dbReference type="PANTHER" id="PTHR43277">
    <property type="entry name" value="ARGININE DECARBOXYLASE"/>
    <property type="match status" value="1"/>
</dbReference>
<dbReference type="Pfam" id="PF03711">
    <property type="entry name" value="OKR_DC_1_C"/>
    <property type="match status" value="1"/>
</dbReference>
<dbReference type="Gene3D" id="3.40.640.10">
    <property type="entry name" value="Type I PLP-dependent aspartate aminotransferase-like (Major domain)"/>
    <property type="match status" value="1"/>
</dbReference>
<dbReference type="SUPFAM" id="SSF53383">
    <property type="entry name" value="PLP-dependent transferases"/>
    <property type="match status" value="1"/>
</dbReference>
<keyword evidence="5" id="KW-0456">Lyase</keyword>
<dbReference type="EMBL" id="JXTC01000219">
    <property type="protein sequence ID" value="PON81334.1"/>
    <property type="molecule type" value="Genomic_DNA"/>
</dbReference>
<accession>A0A2P5E731</accession>
<gene>
    <name evidence="8" type="ORF">TorRG33x02_228620</name>
</gene>
<evidence type="ECO:0000313" key="9">
    <source>
        <dbReference type="Proteomes" id="UP000237000"/>
    </source>
</evidence>
<keyword evidence="3" id="KW-0210">Decarboxylase</keyword>
<evidence type="ECO:0000313" key="8">
    <source>
        <dbReference type="EMBL" id="PON81334.1"/>
    </source>
</evidence>
<comment type="caution">
    <text evidence="8">The sequence shown here is derived from an EMBL/GenBank/DDBJ whole genome shotgun (WGS) entry which is preliminary data.</text>
</comment>
<evidence type="ECO:0000259" key="7">
    <source>
        <dbReference type="Pfam" id="PF03711"/>
    </source>
</evidence>
<dbReference type="GO" id="GO:0016831">
    <property type="term" value="F:carboxy-lyase activity"/>
    <property type="evidence" value="ECO:0007669"/>
    <property type="project" value="UniProtKB-KW"/>
</dbReference>
<evidence type="ECO:0000256" key="1">
    <source>
        <dbReference type="ARBA" id="ARBA00001933"/>
    </source>
</evidence>
<dbReference type="PANTHER" id="PTHR43277:SF4">
    <property type="entry name" value="ARGININE DECARBOXYLASE"/>
    <property type="match status" value="1"/>
</dbReference>
<dbReference type="CDD" id="cd00615">
    <property type="entry name" value="Orn_deC_like"/>
    <property type="match status" value="1"/>
</dbReference>
<sequence length="551" mass="59340">MALLAATVVVPDTSSSGGNRLEPSKKQGYKRISIRNDNKIGRDEIVLCNTEISQQKQQQQDKHKPPPPLVSALKTSAQQNAATFHFPGHNRGRLAPSSLTNVIGLKPFMHDLPELPELDNLFSPLGPILDAQQQAAKLFGALETWFLVGGTTCGIQAAIMATCSPGDYLILPRNSHLSAISALVLSGAIPKYIIPEYDVEWDIAGGVIPSQVEKAIQELETEGRKPAAVFVTSPTYHGICSNLSKIAQLCHSRGIPVIVDEAHGAHLGFHPQMPKSALQQGADLAVQSTHKVLCSLTQSSMLHMSGNLVDREKVSRCLQILQSTSPSYLLLASLDAARHQLSENPEAIFDKVLQMTSEAKNAIRGLPRICVLDSLSFSKFPATDPLRLTIGFGQLGLSGYEADEVLYEDHEIICELVGTRSITFALNIGTCREHVERLVSGLRHIVSSAVPTQGVVGKADHGVSAPFADFTTSLIPRDAFFKSKRKVSIENCLGEVCGELICPYPPGIPVMIPGETITQSALDYLVDVRSKGAVISGASDPQLSSIVVCNK</sequence>
<dbReference type="OrthoDB" id="5978656at2759"/>
<dbReference type="AlphaFoldDB" id="A0A2P5E731"/>
<dbReference type="SUPFAM" id="SSF55904">
    <property type="entry name" value="Ornithine decarboxylase C-terminal domain"/>
    <property type="match status" value="1"/>
</dbReference>
<dbReference type="InterPro" id="IPR036633">
    <property type="entry name" value="Prn/Lys/Arg_de-COase_C_sf"/>
</dbReference>
<evidence type="ECO:0000256" key="3">
    <source>
        <dbReference type="ARBA" id="ARBA00022793"/>
    </source>
</evidence>
<proteinExistence type="inferred from homology"/>
<protein>
    <submittedName>
        <fullName evidence="8">Ornithine/lysine/arginine decarboxylase</fullName>
    </submittedName>
</protein>
<evidence type="ECO:0000256" key="5">
    <source>
        <dbReference type="ARBA" id="ARBA00023239"/>
    </source>
</evidence>
<keyword evidence="4" id="KW-0663">Pyridoxal phosphate</keyword>
<feature type="domain" description="Orn/Lys/Arg decarboxylases family 1 pyridoxal-P attachment site" evidence="6">
    <location>
        <begin position="67"/>
        <end position="368"/>
    </location>
</feature>
<keyword evidence="9" id="KW-1185">Reference proteome</keyword>
<dbReference type="STRING" id="63057.A0A2P5E731"/>
<dbReference type="InterPro" id="IPR015424">
    <property type="entry name" value="PyrdxlP-dep_Trfase"/>
</dbReference>
<dbReference type="InterPro" id="IPR008286">
    <property type="entry name" value="Prn/Lys/Arg_de-COase_C"/>
</dbReference>
<dbReference type="InterPro" id="IPR052357">
    <property type="entry name" value="Orn_Lys_Arg_decarboxylase-I"/>
</dbReference>
<comment type="similarity">
    <text evidence="2">Belongs to the Orn/Lys/Arg decarboxylase class-I family.</text>
</comment>
<dbReference type="InterPro" id="IPR015421">
    <property type="entry name" value="PyrdxlP-dep_Trfase_major"/>
</dbReference>
<organism evidence="8 9">
    <name type="scientific">Trema orientale</name>
    <name type="common">Charcoal tree</name>
    <name type="synonym">Celtis orientalis</name>
    <dbReference type="NCBI Taxonomy" id="63057"/>
    <lineage>
        <taxon>Eukaryota</taxon>
        <taxon>Viridiplantae</taxon>
        <taxon>Streptophyta</taxon>
        <taxon>Embryophyta</taxon>
        <taxon>Tracheophyta</taxon>
        <taxon>Spermatophyta</taxon>
        <taxon>Magnoliopsida</taxon>
        <taxon>eudicotyledons</taxon>
        <taxon>Gunneridae</taxon>
        <taxon>Pentapetalae</taxon>
        <taxon>rosids</taxon>
        <taxon>fabids</taxon>
        <taxon>Rosales</taxon>
        <taxon>Cannabaceae</taxon>
        <taxon>Trema</taxon>
    </lineage>
</organism>